<accession>A0AAV9M3E0</accession>
<dbReference type="AlphaFoldDB" id="A0AAV9M3E0"/>
<sequence>MKKVSSNVKGPTLLCQMKENGMSFNSSVMHLLFQLFSVDFWKQKKCTNKLLVLQDFHRHCWN</sequence>
<comment type="caution">
    <text evidence="1">The sequence shown here is derived from an EMBL/GenBank/DDBJ whole genome shotgun (WGS) entry which is preliminary data.</text>
</comment>
<dbReference type="Proteomes" id="UP001311915">
    <property type="component" value="Unassembled WGS sequence"/>
</dbReference>
<protein>
    <submittedName>
        <fullName evidence="1">Uncharacterized protein</fullName>
    </submittedName>
</protein>
<evidence type="ECO:0000313" key="2">
    <source>
        <dbReference type="Proteomes" id="UP001311915"/>
    </source>
</evidence>
<reference evidence="1 2" key="1">
    <citation type="submission" date="2023-10" db="EMBL/GenBank/DDBJ databases">
        <title>Genome-Wide Identification Analysis in wild type Solanum Pinnatisectum Reveals Some Genes Defensing Phytophthora Infestans.</title>
        <authorList>
            <person name="Sun C."/>
        </authorList>
    </citation>
    <scope>NUCLEOTIDE SEQUENCE [LARGE SCALE GENOMIC DNA]</scope>
    <source>
        <strain evidence="1">LQN</strain>
        <tissue evidence="1">Leaf</tissue>
    </source>
</reference>
<name>A0AAV9M3E0_9SOLN</name>
<proteinExistence type="predicted"/>
<dbReference type="EMBL" id="JAWPEI010000003">
    <property type="protein sequence ID" value="KAK4731804.1"/>
    <property type="molecule type" value="Genomic_DNA"/>
</dbReference>
<evidence type="ECO:0000313" key="1">
    <source>
        <dbReference type="EMBL" id="KAK4731804.1"/>
    </source>
</evidence>
<gene>
    <name evidence="1" type="ORF">R3W88_024792</name>
</gene>
<keyword evidence="2" id="KW-1185">Reference proteome</keyword>
<organism evidence="1 2">
    <name type="scientific">Solanum pinnatisectum</name>
    <name type="common">tansyleaf nightshade</name>
    <dbReference type="NCBI Taxonomy" id="50273"/>
    <lineage>
        <taxon>Eukaryota</taxon>
        <taxon>Viridiplantae</taxon>
        <taxon>Streptophyta</taxon>
        <taxon>Embryophyta</taxon>
        <taxon>Tracheophyta</taxon>
        <taxon>Spermatophyta</taxon>
        <taxon>Magnoliopsida</taxon>
        <taxon>eudicotyledons</taxon>
        <taxon>Gunneridae</taxon>
        <taxon>Pentapetalae</taxon>
        <taxon>asterids</taxon>
        <taxon>lamiids</taxon>
        <taxon>Solanales</taxon>
        <taxon>Solanaceae</taxon>
        <taxon>Solanoideae</taxon>
        <taxon>Solaneae</taxon>
        <taxon>Solanum</taxon>
    </lineage>
</organism>